<protein>
    <recommendedName>
        <fullName evidence="4">Photosystem I subunit O</fullName>
    </recommendedName>
</protein>
<comment type="caution">
    <text evidence="2">The sequence shown here is derived from an EMBL/GenBank/DDBJ whole genome shotgun (WGS) entry which is preliminary data.</text>
</comment>
<dbReference type="STRING" id="1157962.A0A250XD35"/>
<dbReference type="Proteomes" id="UP000232323">
    <property type="component" value="Unassembled WGS sequence"/>
</dbReference>
<keyword evidence="3" id="KW-1185">Reference proteome</keyword>
<name>A0A250XD35_9CHLO</name>
<dbReference type="OrthoDB" id="1903335at2759"/>
<evidence type="ECO:0000256" key="1">
    <source>
        <dbReference type="SAM" id="Phobius"/>
    </source>
</evidence>
<sequence length="125" mass="13328">MALASRSASARVTARSVAPASRRALVVKAQSGKSFDSNWLKADPVVLGLGFAGWTLPSTIGVSSFGGESLFSLFTASISEELAKFPTGPALGDKFWLYMITWHVGLFVVMTLGQIGAQGRKQGYW</sequence>
<keyword evidence="1" id="KW-1133">Transmembrane helix</keyword>
<evidence type="ECO:0000313" key="3">
    <source>
        <dbReference type="Proteomes" id="UP000232323"/>
    </source>
</evidence>
<evidence type="ECO:0008006" key="4">
    <source>
        <dbReference type="Google" id="ProtNLM"/>
    </source>
</evidence>
<gene>
    <name evidence="2" type="ORF">CEUSTIGMA_g8429.t1</name>
</gene>
<dbReference type="AlphaFoldDB" id="A0A250XD35"/>
<proteinExistence type="predicted"/>
<organism evidence="2 3">
    <name type="scientific">Chlamydomonas eustigma</name>
    <dbReference type="NCBI Taxonomy" id="1157962"/>
    <lineage>
        <taxon>Eukaryota</taxon>
        <taxon>Viridiplantae</taxon>
        <taxon>Chlorophyta</taxon>
        <taxon>core chlorophytes</taxon>
        <taxon>Chlorophyceae</taxon>
        <taxon>CS clade</taxon>
        <taxon>Chlamydomonadales</taxon>
        <taxon>Chlamydomonadaceae</taxon>
        <taxon>Chlamydomonas</taxon>
    </lineage>
</organism>
<dbReference type="NCBIfam" id="TIGR03059">
    <property type="entry name" value="psaOeuk"/>
    <property type="match status" value="1"/>
</dbReference>
<keyword evidence="1" id="KW-0472">Membrane</keyword>
<dbReference type="PANTHER" id="PTHR36311:SF1">
    <property type="entry name" value="PHOTOSYSTEM I SUBUNIT O"/>
    <property type="match status" value="1"/>
</dbReference>
<feature type="transmembrane region" description="Helical" evidence="1">
    <location>
        <begin position="95"/>
        <end position="117"/>
    </location>
</feature>
<keyword evidence="1" id="KW-0812">Transmembrane</keyword>
<accession>A0A250XD35</accession>
<dbReference type="PANTHER" id="PTHR36311">
    <property type="entry name" value="PHOTOSYSTEM I SUBUNIT O"/>
    <property type="match status" value="1"/>
</dbReference>
<dbReference type="InterPro" id="IPR017498">
    <property type="entry name" value="PSI_PsaO"/>
</dbReference>
<dbReference type="EMBL" id="BEGY01000059">
    <property type="protein sequence ID" value="GAX80994.1"/>
    <property type="molecule type" value="Genomic_DNA"/>
</dbReference>
<dbReference type="Pfam" id="PF22832">
    <property type="entry name" value="PsaO_TMD"/>
    <property type="match status" value="1"/>
</dbReference>
<reference evidence="2 3" key="1">
    <citation type="submission" date="2017-08" db="EMBL/GenBank/DDBJ databases">
        <title>Acidophilic green algal genome provides insights into adaptation to an acidic environment.</title>
        <authorList>
            <person name="Hirooka S."/>
            <person name="Hirose Y."/>
            <person name="Kanesaki Y."/>
            <person name="Higuchi S."/>
            <person name="Fujiwara T."/>
            <person name="Onuma R."/>
            <person name="Era A."/>
            <person name="Ohbayashi R."/>
            <person name="Uzuka A."/>
            <person name="Nozaki H."/>
            <person name="Yoshikawa H."/>
            <person name="Miyagishima S.Y."/>
        </authorList>
    </citation>
    <scope>NUCLEOTIDE SEQUENCE [LARGE SCALE GENOMIC DNA]</scope>
    <source>
        <strain evidence="2 3">NIES-2499</strain>
    </source>
</reference>
<evidence type="ECO:0000313" key="2">
    <source>
        <dbReference type="EMBL" id="GAX80994.1"/>
    </source>
</evidence>